<dbReference type="InterPro" id="IPR025304">
    <property type="entry name" value="ALIX_V_dom"/>
</dbReference>
<dbReference type="RefSeq" id="XP_024334558.1">
    <property type="nucleotide sequence ID" value="XM_024479887.1"/>
</dbReference>
<keyword evidence="5" id="KW-1185">Reference proteome</keyword>
<feature type="region of interest" description="Disordered" evidence="2">
    <location>
        <begin position="740"/>
        <end position="804"/>
    </location>
</feature>
<evidence type="ECO:0000256" key="1">
    <source>
        <dbReference type="ARBA" id="ARBA00038154"/>
    </source>
</evidence>
<evidence type="ECO:0000313" key="4">
    <source>
        <dbReference type="EMBL" id="OSX57764.1"/>
    </source>
</evidence>
<dbReference type="GO" id="GO:0005768">
    <property type="term" value="C:endosome"/>
    <property type="evidence" value="ECO:0007669"/>
    <property type="project" value="TreeGrafter"/>
</dbReference>
<dbReference type="OrthoDB" id="64867at2759"/>
<comment type="similarity">
    <text evidence="1">Belongs to the palA/RIM20 family.</text>
</comment>
<name>A0A1X6MMX9_9APHY</name>
<dbReference type="AlphaFoldDB" id="A0A1X6MMX9"/>
<dbReference type="EMBL" id="KZ110607">
    <property type="protein sequence ID" value="OSX57764.1"/>
    <property type="molecule type" value="Genomic_DNA"/>
</dbReference>
<dbReference type="Gene3D" id="1.25.40.280">
    <property type="entry name" value="alix/aip1 like domains"/>
    <property type="match status" value="1"/>
</dbReference>
<protein>
    <recommendedName>
        <fullName evidence="3">BRO1 domain-containing protein</fullName>
    </recommendedName>
</protein>
<dbReference type="GeneID" id="36324837"/>
<dbReference type="PANTHER" id="PTHR23030">
    <property type="entry name" value="PCD6 INTERACTING PROTEIN-RELATED"/>
    <property type="match status" value="1"/>
</dbReference>
<dbReference type="Proteomes" id="UP000194127">
    <property type="component" value="Unassembled WGS sequence"/>
</dbReference>
<evidence type="ECO:0000256" key="2">
    <source>
        <dbReference type="SAM" id="MobiDB-lite"/>
    </source>
</evidence>
<dbReference type="Pfam" id="PF03097">
    <property type="entry name" value="BRO1"/>
    <property type="match status" value="1"/>
</dbReference>
<accession>A0A1X6MMX9</accession>
<evidence type="ECO:0000259" key="3">
    <source>
        <dbReference type="PROSITE" id="PS51180"/>
    </source>
</evidence>
<sequence>MPNQLYVPFKRTWDVPLRQAAREYILKKYTDTHPDAFRWDITRWETLRKDGAGGIVHIDRVQASLRYHAQLVFILTKLPPDIGLEIPYAPAFNPSALPETLCNLAYERAAVIFNLGALFSQLASAEDRSNPLGLKQAIMYSQNAAGAYNYLVSALPPLKASVAADDIPLEFTSPFSRSMEYLMLAQAQECVWQRAVMDNYKNALIAKLAGKVASLYAASLNQIKDASPTIRHLFPSPWLAHLETKQLHFEAAAQYRKSVDDLEANRYGHELARLTQAQVAAKKGYDIARRGGVAQAVLDDTKSLLDTVQKNFARAERDNDLIYHQDIPSASALPPIQEVSMAQSVIHPGLKDPKTAIGDDAVVFGELLAWGARVAIDIYNDRRQNFIKDEVTDRAQHLNDAAHGLLQSLHLPASLEALERPIGLPPSLLRKAEEVRREDGPSRIEISIDNVRKLARSDSELLDKAMDILDQEAEEDETFRVEHSADRTPSQDTNTELIAKAQRYRNILEQASESDDLVRQKWDEWEKNIIELTWDEAQLEASVPSSTISPAQPSSARRVTPTQTHARSLRVLLESLDDVLRSRADLVRRAVRLAESEDIKPRILKAAAAIEQWVDVQPSMFEDVLEDELAKYDKFRSDLEGSEQKQSELLNSIKQRNEVFLQSRKEDPSVKEREYALQSLDLAYHKYKEITRNLDEGLKFYNDFAGVLTQFRDSCAEWANVRRQEMHSLIHSLESISLQQTTEPDLPEALSKPATKAELPSPPSKGSRFALDLPPPDSDEWQAMDLPPSRSPRQDPTRRKAKGY</sequence>
<gene>
    <name evidence="4" type="ORF">POSPLADRAFT_1049959</name>
</gene>
<feature type="domain" description="BRO1" evidence="3">
    <location>
        <begin position="3"/>
        <end position="402"/>
    </location>
</feature>
<dbReference type="InterPro" id="IPR004328">
    <property type="entry name" value="BRO1_dom"/>
</dbReference>
<dbReference type="CDD" id="cd09241">
    <property type="entry name" value="BRO1_ScRim20-like"/>
    <property type="match status" value="1"/>
</dbReference>
<proteinExistence type="inferred from homology"/>
<dbReference type="PANTHER" id="PTHR23030:SF39">
    <property type="entry name" value="PROGRAMMED CELL DEATH 6-INTERACTING PROTEIN"/>
    <property type="match status" value="1"/>
</dbReference>
<dbReference type="SMART" id="SM01041">
    <property type="entry name" value="BRO1"/>
    <property type="match status" value="1"/>
</dbReference>
<dbReference type="Pfam" id="PF13949">
    <property type="entry name" value="ALIX_LYPXL_bnd"/>
    <property type="match status" value="1"/>
</dbReference>
<dbReference type="Gene3D" id="1.20.140.50">
    <property type="entry name" value="alix/aip1 like domains"/>
    <property type="match status" value="1"/>
</dbReference>
<organism evidence="4 5">
    <name type="scientific">Postia placenta MAD-698-R-SB12</name>
    <dbReference type="NCBI Taxonomy" id="670580"/>
    <lineage>
        <taxon>Eukaryota</taxon>
        <taxon>Fungi</taxon>
        <taxon>Dikarya</taxon>
        <taxon>Basidiomycota</taxon>
        <taxon>Agaricomycotina</taxon>
        <taxon>Agaricomycetes</taxon>
        <taxon>Polyporales</taxon>
        <taxon>Adustoporiaceae</taxon>
        <taxon>Rhodonia</taxon>
    </lineage>
</organism>
<reference evidence="4 5" key="1">
    <citation type="submission" date="2017-04" db="EMBL/GenBank/DDBJ databases">
        <title>Genome Sequence of the Model Brown-Rot Fungus Postia placenta SB12.</title>
        <authorList>
            <consortium name="DOE Joint Genome Institute"/>
            <person name="Gaskell J."/>
            <person name="Kersten P."/>
            <person name="Larrondo L.F."/>
            <person name="Canessa P."/>
            <person name="Martinez D."/>
            <person name="Hibbett D."/>
            <person name="Schmoll M."/>
            <person name="Kubicek C.P."/>
            <person name="Martinez A.T."/>
            <person name="Yadav J."/>
            <person name="Master E."/>
            <person name="Magnuson J.K."/>
            <person name="James T."/>
            <person name="Yaver D."/>
            <person name="Berka R."/>
            <person name="Labutti K."/>
            <person name="Lipzen A."/>
            <person name="Aerts A."/>
            <person name="Barry K."/>
            <person name="Henrissat B."/>
            <person name="Blanchette R."/>
            <person name="Grigoriev I."/>
            <person name="Cullen D."/>
        </authorList>
    </citation>
    <scope>NUCLEOTIDE SEQUENCE [LARGE SCALE GENOMIC DNA]</scope>
    <source>
        <strain evidence="4 5">MAD-698-R-SB12</strain>
    </source>
</reference>
<dbReference type="STRING" id="670580.A0A1X6MMX9"/>
<dbReference type="Gene3D" id="1.20.120.560">
    <property type="entry name" value="alix/aip1 in complex with the ypdl late domain"/>
    <property type="match status" value="1"/>
</dbReference>
<evidence type="ECO:0000313" key="5">
    <source>
        <dbReference type="Proteomes" id="UP000194127"/>
    </source>
</evidence>
<dbReference type="PROSITE" id="PS51180">
    <property type="entry name" value="BRO1"/>
    <property type="match status" value="1"/>
</dbReference>
<dbReference type="InterPro" id="IPR038499">
    <property type="entry name" value="BRO1_sf"/>
</dbReference>